<sequence length="70" mass="7721">MSPKPQDPTPTFTRFIGLAFQMITLIGLGGYFGYLLDARSSSNFPTWLLSGSLLGTIIAFYQLFKSLPKS</sequence>
<keyword evidence="1" id="KW-0812">Transmembrane</keyword>
<feature type="transmembrane region" description="Helical" evidence="1">
    <location>
        <begin position="12"/>
        <end position="32"/>
    </location>
</feature>
<gene>
    <name evidence="2" type="ORF">ADIS_2191</name>
</gene>
<keyword evidence="1" id="KW-0472">Membrane</keyword>
<keyword evidence="1" id="KW-1133">Transmembrane helix</keyword>
<dbReference type="Pfam" id="PF09527">
    <property type="entry name" value="ATPase_gene1"/>
    <property type="match status" value="1"/>
</dbReference>
<evidence type="ECO:0000256" key="1">
    <source>
        <dbReference type="SAM" id="Phobius"/>
    </source>
</evidence>
<protein>
    <submittedName>
        <fullName evidence="2">Uncharacterized protein</fullName>
    </submittedName>
</protein>
<dbReference type="InterPro" id="IPR032820">
    <property type="entry name" value="ATPase_put"/>
</dbReference>
<dbReference type="EMBL" id="AQHR01000059">
    <property type="protein sequence ID" value="EON77323.1"/>
    <property type="molecule type" value="Genomic_DNA"/>
</dbReference>
<proteinExistence type="predicted"/>
<dbReference type="STRING" id="1232681.ADIS_2191"/>
<comment type="caution">
    <text evidence="2">The sequence shown here is derived from an EMBL/GenBank/DDBJ whole genome shotgun (WGS) entry which is preliminary data.</text>
</comment>
<dbReference type="OrthoDB" id="9798708at2"/>
<feature type="transmembrane region" description="Helical" evidence="1">
    <location>
        <begin position="44"/>
        <end position="64"/>
    </location>
</feature>
<accession>R7ZTG2</accession>
<dbReference type="Proteomes" id="UP000013909">
    <property type="component" value="Unassembled WGS sequence"/>
</dbReference>
<keyword evidence="3" id="KW-1185">Reference proteome</keyword>
<name>R7ZTG2_9BACT</name>
<organism evidence="2 3">
    <name type="scientific">Lunatimonas lonarensis</name>
    <dbReference type="NCBI Taxonomy" id="1232681"/>
    <lineage>
        <taxon>Bacteria</taxon>
        <taxon>Pseudomonadati</taxon>
        <taxon>Bacteroidota</taxon>
        <taxon>Cytophagia</taxon>
        <taxon>Cytophagales</taxon>
        <taxon>Cyclobacteriaceae</taxon>
    </lineage>
</organism>
<reference evidence="2 3" key="1">
    <citation type="submission" date="2013-02" db="EMBL/GenBank/DDBJ databases">
        <title>A novel strain isolated from Lonar lake, Maharashtra, India.</title>
        <authorList>
            <person name="Singh A."/>
        </authorList>
    </citation>
    <scope>NUCLEOTIDE SEQUENCE [LARGE SCALE GENOMIC DNA]</scope>
    <source>
        <strain evidence="2 3">AK24</strain>
    </source>
</reference>
<dbReference type="RefSeq" id="WP_010854329.1">
    <property type="nucleotide sequence ID" value="NZ_AQHR01000059.1"/>
</dbReference>
<evidence type="ECO:0000313" key="2">
    <source>
        <dbReference type="EMBL" id="EON77323.1"/>
    </source>
</evidence>
<evidence type="ECO:0000313" key="3">
    <source>
        <dbReference type="Proteomes" id="UP000013909"/>
    </source>
</evidence>
<dbReference type="AlphaFoldDB" id="R7ZTG2"/>